<evidence type="ECO:0000313" key="1">
    <source>
        <dbReference type="EMBL" id="SIQ14724.1"/>
    </source>
</evidence>
<reference evidence="1 2" key="1">
    <citation type="submission" date="2017-01" db="EMBL/GenBank/DDBJ databases">
        <authorList>
            <person name="Mah S.A."/>
            <person name="Swanson W.J."/>
            <person name="Moy G.W."/>
            <person name="Vacquier V.D."/>
        </authorList>
    </citation>
    <scope>NUCLEOTIDE SEQUENCE [LARGE SCALE GENOMIC DNA]</scope>
    <source>
        <strain evidence="1 2">DSM 7027</strain>
    </source>
</reference>
<proteinExistence type="predicted"/>
<name>A0A1N6QDN9_9GAMM</name>
<evidence type="ECO:0000313" key="2">
    <source>
        <dbReference type="Proteomes" id="UP000186895"/>
    </source>
</evidence>
<accession>A0A1N6QDN9</accession>
<dbReference type="AlphaFoldDB" id="A0A1N6QDN9"/>
<dbReference type="Proteomes" id="UP000186895">
    <property type="component" value="Unassembled WGS sequence"/>
</dbReference>
<sequence length="206" mass="23311">MIEGLGEYVPVAQLAELEQRIADQKRLTKELDIAMNGEDAAEQASLCDLVAQAKNSESRTHIISPQVFEDALKERDQLMLALSERLPHPDDMAVEMFAMAMREKMAQKREEGRFGWSDTSICTHELLNKLLCGHVDKGDPVDVGNFAMMLWHRHERTSLAAHDAEVIEYFKNELVKSVKPIFRPHIEGVCAVVQQQITQQAKEVQS</sequence>
<dbReference type="STRING" id="49186.SAMN05421647_102438"/>
<keyword evidence="2" id="KW-1185">Reference proteome</keyword>
<organism evidence="1 2">
    <name type="scientific">Marinobacterium stanieri</name>
    <dbReference type="NCBI Taxonomy" id="49186"/>
    <lineage>
        <taxon>Bacteria</taxon>
        <taxon>Pseudomonadati</taxon>
        <taxon>Pseudomonadota</taxon>
        <taxon>Gammaproteobacteria</taxon>
        <taxon>Oceanospirillales</taxon>
        <taxon>Oceanospirillaceae</taxon>
        <taxon>Marinobacterium</taxon>
    </lineage>
</organism>
<dbReference type="EMBL" id="FTMN01000002">
    <property type="protein sequence ID" value="SIQ14724.1"/>
    <property type="molecule type" value="Genomic_DNA"/>
</dbReference>
<protein>
    <submittedName>
        <fullName evidence="1">Uncharacterized protein</fullName>
    </submittedName>
</protein>
<gene>
    <name evidence="1" type="ORF">SAMN05421647_102438</name>
</gene>